<name>A0A0C3LBV1_9AGAM</name>
<evidence type="ECO:0000313" key="2">
    <source>
        <dbReference type="Proteomes" id="UP000054248"/>
    </source>
</evidence>
<evidence type="ECO:0000313" key="1">
    <source>
        <dbReference type="EMBL" id="KIO18967.1"/>
    </source>
</evidence>
<keyword evidence="2" id="KW-1185">Reference proteome</keyword>
<dbReference type="AlphaFoldDB" id="A0A0C3LBV1"/>
<reference evidence="2" key="2">
    <citation type="submission" date="2015-01" db="EMBL/GenBank/DDBJ databases">
        <title>Evolutionary Origins and Diversification of the Mycorrhizal Mutualists.</title>
        <authorList>
            <consortium name="DOE Joint Genome Institute"/>
            <consortium name="Mycorrhizal Genomics Consortium"/>
            <person name="Kohler A."/>
            <person name="Kuo A."/>
            <person name="Nagy L.G."/>
            <person name="Floudas D."/>
            <person name="Copeland A."/>
            <person name="Barry K.W."/>
            <person name="Cichocki N."/>
            <person name="Veneault-Fourrey C."/>
            <person name="LaButti K."/>
            <person name="Lindquist E.A."/>
            <person name="Lipzen A."/>
            <person name="Lundell T."/>
            <person name="Morin E."/>
            <person name="Murat C."/>
            <person name="Riley R."/>
            <person name="Ohm R."/>
            <person name="Sun H."/>
            <person name="Tunlid A."/>
            <person name="Henrissat B."/>
            <person name="Grigoriev I.V."/>
            <person name="Hibbett D.S."/>
            <person name="Martin F."/>
        </authorList>
    </citation>
    <scope>NUCLEOTIDE SEQUENCE [LARGE SCALE GENOMIC DNA]</scope>
    <source>
        <strain evidence="2">MUT 4182</strain>
    </source>
</reference>
<dbReference type="InterPro" id="IPR055323">
    <property type="entry name" value="C57A10.07/YOR238W"/>
</dbReference>
<accession>A0A0C3LBV1</accession>
<dbReference type="EMBL" id="KN823248">
    <property type="protein sequence ID" value="KIO18967.1"/>
    <property type="molecule type" value="Genomic_DNA"/>
</dbReference>
<dbReference type="Proteomes" id="UP000054248">
    <property type="component" value="Unassembled WGS sequence"/>
</dbReference>
<dbReference type="HOGENOM" id="CLU_048479_0_2_1"/>
<dbReference type="GO" id="GO:0005737">
    <property type="term" value="C:cytoplasm"/>
    <property type="evidence" value="ECO:0007669"/>
    <property type="project" value="TreeGrafter"/>
</dbReference>
<proteinExistence type="predicted"/>
<organism evidence="1 2">
    <name type="scientific">Tulasnella calospora MUT 4182</name>
    <dbReference type="NCBI Taxonomy" id="1051891"/>
    <lineage>
        <taxon>Eukaryota</taxon>
        <taxon>Fungi</taxon>
        <taxon>Dikarya</taxon>
        <taxon>Basidiomycota</taxon>
        <taxon>Agaricomycotina</taxon>
        <taxon>Agaricomycetes</taxon>
        <taxon>Cantharellales</taxon>
        <taxon>Tulasnellaceae</taxon>
        <taxon>Tulasnella</taxon>
    </lineage>
</organism>
<dbReference type="OrthoDB" id="4347at2759"/>
<evidence type="ECO:0008006" key="3">
    <source>
        <dbReference type="Google" id="ProtNLM"/>
    </source>
</evidence>
<dbReference type="PANTHER" id="PTHR28110">
    <property type="entry name" value="TRANSMEMBRANE PROTEIN"/>
    <property type="match status" value="1"/>
</dbReference>
<protein>
    <recommendedName>
        <fullName evidence="3">DUF218 domain-containing protein</fullName>
    </recommendedName>
</protein>
<reference evidence="1 2" key="1">
    <citation type="submission" date="2014-04" db="EMBL/GenBank/DDBJ databases">
        <authorList>
            <consortium name="DOE Joint Genome Institute"/>
            <person name="Kuo A."/>
            <person name="Girlanda M."/>
            <person name="Perotto S."/>
            <person name="Kohler A."/>
            <person name="Nagy L.G."/>
            <person name="Floudas D."/>
            <person name="Copeland A."/>
            <person name="Barry K.W."/>
            <person name="Cichocki N."/>
            <person name="Veneault-Fourrey C."/>
            <person name="LaButti K."/>
            <person name="Lindquist E.A."/>
            <person name="Lipzen A."/>
            <person name="Lundell T."/>
            <person name="Morin E."/>
            <person name="Murat C."/>
            <person name="Sun H."/>
            <person name="Tunlid A."/>
            <person name="Henrissat B."/>
            <person name="Grigoriev I.V."/>
            <person name="Hibbett D.S."/>
            <person name="Martin F."/>
            <person name="Nordberg H.P."/>
            <person name="Cantor M.N."/>
            <person name="Hua S.X."/>
        </authorList>
    </citation>
    <scope>NUCLEOTIDE SEQUENCE [LARGE SCALE GENOMIC DNA]</scope>
    <source>
        <strain evidence="1 2">MUT 4182</strain>
    </source>
</reference>
<dbReference type="PANTHER" id="PTHR28110:SF1">
    <property type="entry name" value="TRANSMEMBRANE PROTEIN"/>
    <property type="match status" value="1"/>
</dbReference>
<sequence length="357" mass="39832">MLPSPATSYSKRHGSRGHSNNGFFADALTRFHINRATLLARSRVTNLGIAIISSTLALSLLFNLNFALRPGDPQWGKAQSWLNAVSKGAFSPGSIAATIARQPEWMDVRHLIVVAGHAVWTGSDPKARLDESNWILEDRQRGGGNVAAFFRHIEEGARLVNSDAHALLVFSGGQTRPTSLITEAQSYHQLAIASKLLDLEGHHPSTLHPTLRTTSENFALDSFQNLLFSLARFHEVTGSYPTNITVVGFGMKKPRFQELHRKAIRWPEERFQYIGIDVEGDTSLAYAGESEFGYGPYSKDLYGCHDNLLAKRRRRNPFQIYHPYHSSAPELTGLFEWCPAGSDRNIIFPGPLPWEIR</sequence>
<gene>
    <name evidence="1" type="ORF">M407DRAFT_224281</name>
</gene>